<accession>A0A397IUQ4</accession>
<sequence>MPAKLMTICYIHDFTDRIASDFTIKEITGVVRLDNNDSQKIMYLRIKAFVPTIKAQIEEFEKKQVILLTGKFVANNGWYAIKITTIPFAFKF</sequence>
<dbReference type="Proteomes" id="UP000266861">
    <property type="component" value="Unassembled WGS sequence"/>
</dbReference>
<name>A0A397IUQ4_9GLOM</name>
<dbReference type="OrthoDB" id="2424062at2759"/>
<proteinExistence type="predicted"/>
<gene>
    <name evidence="1" type="ORF">Glove_194g96</name>
</gene>
<reference evidence="1 2" key="1">
    <citation type="submission" date="2018-08" db="EMBL/GenBank/DDBJ databases">
        <title>Genome and evolution of the arbuscular mycorrhizal fungus Diversispora epigaea (formerly Glomus versiforme) and its bacterial endosymbionts.</title>
        <authorList>
            <person name="Sun X."/>
            <person name="Fei Z."/>
            <person name="Harrison M."/>
        </authorList>
    </citation>
    <scope>NUCLEOTIDE SEQUENCE [LARGE SCALE GENOMIC DNA]</scope>
    <source>
        <strain evidence="1 2">IT104</strain>
    </source>
</reference>
<organism evidence="1 2">
    <name type="scientific">Diversispora epigaea</name>
    <dbReference type="NCBI Taxonomy" id="1348612"/>
    <lineage>
        <taxon>Eukaryota</taxon>
        <taxon>Fungi</taxon>
        <taxon>Fungi incertae sedis</taxon>
        <taxon>Mucoromycota</taxon>
        <taxon>Glomeromycotina</taxon>
        <taxon>Glomeromycetes</taxon>
        <taxon>Diversisporales</taxon>
        <taxon>Diversisporaceae</taxon>
        <taxon>Diversispora</taxon>
    </lineage>
</organism>
<comment type="caution">
    <text evidence="1">The sequence shown here is derived from an EMBL/GenBank/DDBJ whole genome shotgun (WGS) entry which is preliminary data.</text>
</comment>
<evidence type="ECO:0000313" key="2">
    <source>
        <dbReference type="Proteomes" id="UP000266861"/>
    </source>
</evidence>
<protein>
    <submittedName>
        <fullName evidence="1">Uncharacterized protein</fullName>
    </submittedName>
</protein>
<dbReference type="EMBL" id="PQFF01000182">
    <property type="protein sequence ID" value="RHZ76663.1"/>
    <property type="molecule type" value="Genomic_DNA"/>
</dbReference>
<dbReference type="AlphaFoldDB" id="A0A397IUQ4"/>
<evidence type="ECO:0000313" key="1">
    <source>
        <dbReference type="EMBL" id="RHZ76663.1"/>
    </source>
</evidence>
<keyword evidence="2" id="KW-1185">Reference proteome</keyword>